<dbReference type="Gramene" id="OPUNC01G07400.1">
    <property type="protein sequence ID" value="OPUNC01G07400.1"/>
    <property type="gene ID" value="OPUNC01G07400"/>
</dbReference>
<organism evidence="2">
    <name type="scientific">Oryza punctata</name>
    <name type="common">Red rice</name>
    <dbReference type="NCBI Taxonomy" id="4537"/>
    <lineage>
        <taxon>Eukaryota</taxon>
        <taxon>Viridiplantae</taxon>
        <taxon>Streptophyta</taxon>
        <taxon>Embryophyta</taxon>
        <taxon>Tracheophyta</taxon>
        <taxon>Spermatophyta</taxon>
        <taxon>Magnoliopsida</taxon>
        <taxon>Liliopsida</taxon>
        <taxon>Poales</taxon>
        <taxon>Poaceae</taxon>
        <taxon>BOP clade</taxon>
        <taxon>Oryzoideae</taxon>
        <taxon>Oryzeae</taxon>
        <taxon>Oryzinae</taxon>
        <taxon>Oryza</taxon>
    </lineage>
</organism>
<proteinExistence type="predicted"/>
<accession>A0A0E0JFQ3</accession>
<name>A0A0E0JFQ3_ORYPU</name>
<evidence type="ECO:0000256" key="1">
    <source>
        <dbReference type="SAM" id="MobiDB-lite"/>
    </source>
</evidence>
<keyword evidence="3" id="KW-1185">Reference proteome</keyword>
<sequence length="78" mass="8528">MPGQVKKESWGDCVLVFNSCMMAHINVTSVSQMASERRESGRERGVAGNTWGLETPVPESGFRDSLASSLRVCVTPRL</sequence>
<protein>
    <submittedName>
        <fullName evidence="2">Uncharacterized protein</fullName>
    </submittedName>
</protein>
<reference evidence="2" key="2">
    <citation type="submission" date="2018-05" db="EMBL/GenBank/DDBJ databases">
        <title>OpunRS2 (Oryza punctata Reference Sequence Version 2).</title>
        <authorList>
            <person name="Zhang J."/>
            <person name="Kudrna D."/>
            <person name="Lee S."/>
            <person name="Talag J."/>
            <person name="Welchert J."/>
            <person name="Wing R.A."/>
        </authorList>
    </citation>
    <scope>NUCLEOTIDE SEQUENCE [LARGE SCALE GENOMIC DNA]</scope>
</reference>
<feature type="compositionally biased region" description="Basic and acidic residues" evidence="1">
    <location>
        <begin position="35"/>
        <end position="45"/>
    </location>
</feature>
<dbReference type="AlphaFoldDB" id="A0A0E0JFQ3"/>
<dbReference type="HOGENOM" id="CLU_2626201_0_0_1"/>
<evidence type="ECO:0000313" key="2">
    <source>
        <dbReference type="EnsemblPlants" id="OPUNC01G07400.1"/>
    </source>
</evidence>
<reference evidence="2" key="1">
    <citation type="submission" date="2015-04" db="UniProtKB">
        <authorList>
            <consortium name="EnsemblPlants"/>
        </authorList>
    </citation>
    <scope>IDENTIFICATION</scope>
</reference>
<feature type="region of interest" description="Disordered" evidence="1">
    <location>
        <begin position="34"/>
        <end position="54"/>
    </location>
</feature>
<dbReference type="Proteomes" id="UP000026962">
    <property type="component" value="Chromosome 1"/>
</dbReference>
<evidence type="ECO:0000313" key="3">
    <source>
        <dbReference type="Proteomes" id="UP000026962"/>
    </source>
</evidence>
<dbReference type="EnsemblPlants" id="OPUNC01G07400.1">
    <property type="protein sequence ID" value="OPUNC01G07400.1"/>
    <property type="gene ID" value="OPUNC01G07400"/>
</dbReference>